<gene>
    <name evidence="2" type="ORF">EJ06DRAFT_188124</name>
</gene>
<keyword evidence="3" id="KW-1185">Reference proteome</keyword>
<reference evidence="2" key="1">
    <citation type="journal article" date="2020" name="Stud. Mycol.">
        <title>101 Dothideomycetes genomes: a test case for predicting lifestyles and emergence of pathogens.</title>
        <authorList>
            <person name="Haridas S."/>
            <person name="Albert R."/>
            <person name="Binder M."/>
            <person name="Bloem J."/>
            <person name="Labutti K."/>
            <person name="Salamov A."/>
            <person name="Andreopoulos B."/>
            <person name="Baker S."/>
            <person name="Barry K."/>
            <person name="Bills G."/>
            <person name="Bluhm B."/>
            <person name="Cannon C."/>
            <person name="Castanera R."/>
            <person name="Culley D."/>
            <person name="Daum C."/>
            <person name="Ezra D."/>
            <person name="Gonzalez J."/>
            <person name="Henrissat B."/>
            <person name="Kuo A."/>
            <person name="Liang C."/>
            <person name="Lipzen A."/>
            <person name="Lutzoni F."/>
            <person name="Magnuson J."/>
            <person name="Mondo S."/>
            <person name="Nolan M."/>
            <person name="Ohm R."/>
            <person name="Pangilinan J."/>
            <person name="Park H.-J."/>
            <person name="Ramirez L."/>
            <person name="Alfaro M."/>
            <person name="Sun H."/>
            <person name="Tritt A."/>
            <person name="Yoshinaga Y."/>
            <person name="Zwiers L.-H."/>
            <person name="Turgeon B."/>
            <person name="Goodwin S."/>
            <person name="Spatafora J."/>
            <person name="Crous P."/>
            <person name="Grigoriev I."/>
        </authorList>
    </citation>
    <scope>NUCLEOTIDE SEQUENCE</scope>
    <source>
        <strain evidence="2">CBS 262.69</strain>
    </source>
</reference>
<feature type="compositionally biased region" description="Basic and acidic residues" evidence="1">
    <location>
        <begin position="401"/>
        <end position="410"/>
    </location>
</feature>
<name>A0A6G1I738_9PEZI</name>
<proteinExistence type="predicted"/>
<feature type="region of interest" description="Disordered" evidence="1">
    <location>
        <begin position="399"/>
        <end position="427"/>
    </location>
</feature>
<organism evidence="2 3">
    <name type="scientific">Trichodelitschia bisporula</name>
    <dbReference type="NCBI Taxonomy" id="703511"/>
    <lineage>
        <taxon>Eukaryota</taxon>
        <taxon>Fungi</taxon>
        <taxon>Dikarya</taxon>
        <taxon>Ascomycota</taxon>
        <taxon>Pezizomycotina</taxon>
        <taxon>Dothideomycetes</taxon>
        <taxon>Dothideomycetes incertae sedis</taxon>
        <taxon>Phaeotrichales</taxon>
        <taxon>Phaeotrichaceae</taxon>
        <taxon>Trichodelitschia</taxon>
    </lineage>
</organism>
<evidence type="ECO:0000256" key="1">
    <source>
        <dbReference type="SAM" id="MobiDB-lite"/>
    </source>
</evidence>
<evidence type="ECO:0008006" key="4">
    <source>
        <dbReference type="Google" id="ProtNLM"/>
    </source>
</evidence>
<evidence type="ECO:0000313" key="2">
    <source>
        <dbReference type="EMBL" id="KAF2404100.1"/>
    </source>
</evidence>
<sequence>MPGSRQQSRRPPGRLPPTTSLHNAASIRTGAIRGNEQQPTGIAGHRTANCARLDTEMARSPRVAGIASPPPSFARPNALDIRLTTNSNAFFFPRSPVTGDVVYHPPNPNDTGFLEIAFYGVNSVTIQRPAQCDQPSLLFQDRVILFLYRQQLHTGSWRYAEPSGRFKFNLRCPTATENRPFTHYRTVTAASATTPSIPIPSYHHHHHYAQQDVHQTWRNAIHDLPPSFDLSSANMSCSVEYMLEARLYGGSAAGPLLAQCQLPIQFLPFRPSPGAHVLSPSMSSPLRSTSPVTSLLAFPTPRNHVTPLGEFPISPEVNVSLTLHLPTEIITGLKFYIEVRLEAYLPAVTEDKSSPTSGSVSSASTDGPTDPAAILPYCRAKLSSLALLRTTSCRAMLQPGHETESSHQETKPLSAIAERVGSSSGRTSPGYGLGLGLGSERPLTAGSPALVFVFSAVVPSDFSPSFKSFLIASGYALQAGVTATVYGRKIEASGGLQGVVVLPTRENPVPARHGSGFGGV</sequence>
<evidence type="ECO:0000313" key="3">
    <source>
        <dbReference type="Proteomes" id="UP000799640"/>
    </source>
</evidence>
<accession>A0A6G1I738</accession>
<protein>
    <recommendedName>
        <fullName evidence="4">Arrestin-like N-terminal domain-containing protein</fullName>
    </recommendedName>
</protein>
<dbReference type="AlphaFoldDB" id="A0A6G1I738"/>
<feature type="region of interest" description="Disordered" evidence="1">
    <location>
        <begin position="1"/>
        <end position="25"/>
    </location>
</feature>
<dbReference type="EMBL" id="ML996688">
    <property type="protein sequence ID" value="KAF2404100.1"/>
    <property type="molecule type" value="Genomic_DNA"/>
</dbReference>
<dbReference type="Proteomes" id="UP000799640">
    <property type="component" value="Unassembled WGS sequence"/>
</dbReference>